<gene>
    <name evidence="2" type="ORF">C5F44_03835</name>
</gene>
<keyword evidence="3" id="KW-1185">Reference proteome</keyword>
<reference evidence="2 3" key="1">
    <citation type="submission" date="2018-03" db="EMBL/GenBank/DDBJ databases">
        <title>Rhodobacter blasticus.</title>
        <authorList>
            <person name="Meyer T.E."/>
            <person name="Miller S."/>
            <person name="Lodha T."/>
            <person name="Gandham S."/>
            <person name="Chintalapati S."/>
            <person name="Chintalapati V.R."/>
        </authorList>
    </citation>
    <scope>NUCLEOTIDE SEQUENCE [LARGE SCALE GENOMIC DNA]</scope>
    <source>
        <strain evidence="2 3">DSM 2131</strain>
    </source>
</reference>
<evidence type="ECO:0000313" key="2">
    <source>
        <dbReference type="EMBL" id="PTE15522.1"/>
    </source>
</evidence>
<accession>A0A2T4JC82</accession>
<dbReference type="RefSeq" id="WP_107672199.1">
    <property type="nucleotide sequence ID" value="NZ_PZKE01000003.1"/>
</dbReference>
<evidence type="ECO:0000256" key="1">
    <source>
        <dbReference type="SAM" id="SignalP"/>
    </source>
</evidence>
<protein>
    <submittedName>
        <fullName evidence="2">Uncharacterized protein</fullName>
    </submittedName>
</protein>
<dbReference type="Proteomes" id="UP000241362">
    <property type="component" value="Unassembled WGS sequence"/>
</dbReference>
<proteinExistence type="predicted"/>
<organism evidence="2 3">
    <name type="scientific">Fuscovulum blasticum DSM 2131</name>
    <dbReference type="NCBI Taxonomy" id="1188250"/>
    <lineage>
        <taxon>Bacteria</taxon>
        <taxon>Pseudomonadati</taxon>
        <taxon>Pseudomonadota</taxon>
        <taxon>Alphaproteobacteria</taxon>
        <taxon>Rhodobacterales</taxon>
        <taxon>Paracoccaceae</taxon>
        <taxon>Pseudogemmobacter</taxon>
    </lineage>
</organism>
<feature type="chain" id="PRO_5015498987" evidence="1">
    <location>
        <begin position="18"/>
        <end position="150"/>
    </location>
</feature>
<feature type="signal peptide" evidence="1">
    <location>
        <begin position="1"/>
        <end position="17"/>
    </location>
</feature>
<sequence length="150" mass="15894">MIRFAPVLAVLAAPALAETPYPPALQGLLDYHWSACTGQGGTLTIGPDAVQEAHLSGGDTPDLLLDSARLSCSNAPHMFCADGIGCELTVFVDQNELSLVVLDWSLEPDDDRQVLVVTKAGQLMNLPEDATFRLVWDRAAESLVPAGPAP</sequence>
<dbReference type="AlphaFoldDB" id="A0A2T4JC82"/>
<name>A0A2T4JC82_FUSBL</name>
<keyword evidence="1" id="KW-0732">Signal</keyword>
<evidence type="ECO:0000313" key="3">
    <source>
        <dbReference type="Proteomes" id="UP000241362"/>
    </source>
</evidence>
<comment type="caution">
    <text evidence="2">The sequence shown here is derived from an EMBL/GenBank/DDBJ whole genome shotgun (WGS) entry which is preliminary data.</text>
</comment>
<dbReference type="EMBL" id="PZKE01000003">
    <property type="protein sequence ID" value="PTE15522.1"/>
    <property type="molecule type" value="Genomic_DNA"/>
</dbReference>